<comment type="caution">
    <text evidence="3">The sequence shown here is derived from an EMBL/GenBank/DDBJ whole genome shotgun (WGS) entry which is preliminary data.</text>
</comment>
<evidence type="ECO:0000313" key="4">
    <source>
        <dbReference type="Proteomes" id="UP000516437"/>
    </source>
</evidence>
<feature type="signal peptide" evidence="2">
    <location>
        <begin position="1"/>
        <end position="22"/>
    </location>
</feature>
<evidence type="ECO:0000256" key="2">
    <source>
        <dbReference type="SAM" id="SignalP"/>
    </source>
</evidence>
<feature type="region of interest" description="Disordered" evidence="1">
    <location>
        <begin position="58"/>
        <end position="80"/>
    </location>
</feature>
<dbReference type="AlphaFoldDB" id="A0A6A1VAA6"/>
<accession>A0A6A1VAA6</accession>
<feature type="chain" id="PRO_5025438062" evidence="2">
    <location>
        <begin position="23"/>
        <end position="93"/>
    </location>
</feature>
<keyword evidence="2" id="KW-0732">Signal</keyword>
<evidence type="ECO:0000256" key="1">
    <source>
        <dbReference type="SAM" id="MobiDB-lite"/>
    </source>
</evidence>
<gene>
    <name evidence="3" type="ORF">CJ030_MR6G007068</name>
</gene>
<dbReference type="Proteomes" id="UP000516437">
    <property type="component" value="Chromosome 6"/>
</dbReference>
<keyword evidence="4" id="KW-1185">Reference proteome</keyword>
<reference evidence="3 4" key="1">
    <citation type="journal article" date="2019" name="Plant Biotechnol. J.">
        <title>The red bayberry genome and genetic basis of sex determination.</title>
        <authorList>
            <person name="Jia H.M."/>
            <person name="Jia H.J."/>
            <person name="Cai Q.L."/>
            <person name="Wang Y."/>
            <person name="Zhao H.B."/>
            <person name="Yang W.F."/>
            <person name="Wang G.Y."/>
            <person name="Li Y.H."/>
            <person name="Zhan D.L."/>
            <person name="Shen Y.T."/>
            <person name="Niu Q.F."/>
            <person name="Chang L."/>
            <person name="Qiu J."/>
            <person name="Zhao L."/>
            <person name="Xie H.B."/>
            <person name="Fu W.Y."/>
            <person name="Jin J."/>
            <person name="Li X.W."/>
            <person name="Jiao Y."/>
            <person name="Zhou C.C."/>
            <person name="Tu T."/>
            <person name="Chai C.Y."/>
            <person name="Gao J.L."/>
            <person name="Fan L.J."/>
            <person name="van de Weg E."/>
            <person name="Wang J.Y."/>
            <person name="Gao Z.S."/>
        </authorList>
    </citation>
    <scope>NUCLEOTIDE SEQUENCE [LARGE SCALE GENOMIC DNA]</scope>
    <source>
        <tissue evidence="3">Leaves</tissue>
    </source>
</reference>
<sequence>MKVLNILLIVLSIVLLLSSMNGTQNGNPVRPSGSSGITCLLGPASTINQKSFASRSMTHSLGKAPVHPSEWNGDEDIPNSAATRAFKGHTVAR</sequence>
<evidence type="ECO:0000313" key="3">
    <source>
        <dbReference type="EMBL" id="KAB1208798.1"/>
    </source>
</evidence>
<name>A0A6A1VAA6_9ROSI</name>
<proteinExistence type="predicted"/>
<protein>
    <submittedName>
        <fullName evidence="3">Uncharacterized protein</fullName>
    </submittedName>
</protein>
<organism evidence="3 4">
    <name type="scientific">Morella rubra</name>
    <name type="common">Chinese bayberry</name>
    <dbReference type="NCBI Taxonomy" id="262757"/>
    <lineage>
        <taxon>Eukaryota</taxon>
        <taxon>Viridiplantae</taxon>
        <taxon>Streptophyta</taxon>
        <taxon>Embryophyta</taxon>
        <taxon>Tracheophyta</taxon>
        <taxon>Spermatophyta</taxon>
        <taxon>Magnoliopsida</taxon>
        <taxon>eudicotyledons</taxon>
        <taxon>Gunneridae</taxon>
        <taxon>Pentapetalae</taxon>
        <taxon>rosids</taxon>
        <taxon>fabids</taxon>
        <taxon>Fagales</taxon>
        <taxon>Myricaceae</taxon>
        <taxon>Morella</taxon>
    </lineage>
</organism>
<dbReference type="EMBL" id="RXIC02000024">
    <property type="protein sequence ID" value="KAB1208798.1"/>
    <property type="molecule type" value="Genomic_DNA"/>
</dbReference>